<dbReference type="CDD" id="cd07302">
    <property type="entry name" value="CHD"/>
    <property type="match status" value="1"/>
</dbReference>
<dbReference type="PANTHER" id="PTHR43081">
    <property type="entry name" value="ADENYLATE CYCLASE, TERMINAL-DIFFERENTIATION SPECIFIC-RELATED"/>
    <property type="match status" value="1"/>
</dbReference>
<dbReference type="GO" id="GO:0035556">
    <property type="term" value="P:intracellular signal transduction"/>
    <property type="evidence" value="ECO:0007669"/>
    <property type="project" value="InterPro"/>
</dbReference>
<proteinExistence type="inferred from homology"/>
<dbReference type="GO" id="GO:0009190">
    <property type="term" value="P:cyclic nucleotide biosynthetic process"/>
    <property type="evidence" value="ECO:0007669"/>
    <property type="project" value="InterPro"/>
</dbReference>
<evidence type="ECO:0000313" key="4">
    <source>
        <dbReference type="Proteomes" id="UP000199019"/>
    </source>
</evidence>
<dbReference type="AlphaFoldDB" id="A0A1H9XS77"/>
<dbReference type="PROSITE" id="PS50125">
    <property type="entry name" value="GUANYLATE_CYCLASE_2"/>
    <property type="match status" value="1"/>
</dbReference>
<dbReference type="InterPro" id="IPR029787">
    <property type="entry name" value="Nucleotide_cyclase"/>
</dbReference>
<dbReference type="SUPFAM" id="SSF51182">
    <property type="entry name" value="RmlC-like cupins"/>
    <property type="match status" value="1"/>
</dbReference>
<accession>A0A1H9XS77</accession>
<feature type="domain" description="Guanylate cyclase" evidence="2">
    <location>
        <begin position="129"/>
        <end position="236"/>
    </location>
</feature>
<gene>
    <name evidence="3" type="ORF">SAMN05216199_0276</name>
</gene>
<dbReference type="EMBL" id="FOHB01000011">
    <property type="protein sequence ID" value="SES49025.1"/>
    <property type="molecule type" value="Genomic_DNA"/>
</dbReference>
<dbReference type="Pfam" id="PF00211">
    <property type="entry name" value="Guanylate_cyc"/>
    <property type="match status" value="1"/>
</dbReference>
<dbReference type="RefSeq" id="WP_091762815.1">
    <property type="nucleotide sequence ID" value="NZ_FOHB01000011.1"/>
</dbReference>
<dbReference type="PANTHER" id="PTHR43081:SF1">
    <property type="entry name" value="ADENYLATE CYCLASE, TERMINAL-DIFFERENTIATION SPECIFIC"/>
    <property type="match status" value="1"/>
</dbReference>
<organism evidence="3 4">
    <name type="scientific">Pedococcus cremeus</name>
    <dbReference type="NCBI Taxonomy" id="587636"/>
    <lineage>
        <taxon>Bacteria</taxon>
        <taxon>Bacillati</taxon>
        <taxon>Actinomycetota</taxon>
        <taxon>Actinomycetes</taxon>
        <taxon>Micrococcales</taxon>
        <taxon>Intrasporangiaceae</taxon>
        <taxon>Pedococcus</taxon>
    </lineage>
</organism>
<comment type="similarity">
    <text evidence="1">Belongs to the adenylyl cyclase class-3 family.</text>
</comment>
<keyword evidence="4" id="KW-1185">Reference proteome</keyword>
<dbReference type="GO" id="GO:0004016">
    <property type="term" value="F:adenylate cyclase activity"/>
    <property type="evidence" value="ECO:0007669"/>
    <property type="project" value="UniProtKB-ARBA"/>
</dbReference>
<reference evidence="4" key="1">
    <citation type="submission" date="2016-10" db="EMBL/GenBank/DDBJ databases">
        <authorList>
            <person name="Varghese N."/>
            <person name="Submissions S."/>
        </authorList>
    </citation>
    <scope>NUCLEOTIDE SEQUENCE [LARGE SCALE GENOMIC DNA]</scope>
    <source>
        <strain evidence="4">CGMCC 1.6963</strain>
    </source>
</reference>
<dbReference type="SUPFAM" id="SSF55073">
    <property type="entry name" value="Nucleotide cyclase"/>
    <property type="match status" value="1"/>
</dbReference>
<dbReference type="Gene3D" id="2.60.120.10">
    <property type="entry name" value="Jelly Rolls"/>
    <property type="match status" value="1"/>
</dbReference>
<dbReference type="InterPro" id="IPR011051">
    <property type="entry name" value="RmlC_Cupin_sf"/>
</dbReference>
<dbReference type="CDD" id="cd06990">
    <property type="entry name" value="cupin_DUF861"/>
    <property type="match status" value="1"/>
</dbReference>
<sequence>MLKGEPRIKNFDTPDEVLTFEGAMAETVVVGDLVVGRMVMEPGSRWSERVRDIAGTDSCEFHHVGVGVSGSARFIMNDGTTIDVRAGDVFDIPAGHDTLVTSDVAAVSIVWGGWQGWGKPSVGDRVLMNLVMTDIEGSTLHLTQIGDAAWNRLLERHNALVREVLDRYRGQEVDTTGDGFLLSFDGAARAVRAATDIRNAVAELDLKVRAGVHTGEVEVVPGGIRGAAVHETARIMALAKGDEVLLSDLTMQLSMDAGLAYEDRGLHELKGIRAPRHVYSVVGDGRTS</sequence>
<protein>
    <submittedName>
        <fullName evidence="3">Adenylate cyclase, class 3</fullName>
    </submittedName>
</protein>
<evidence type="ECO:0000259" key="2">
    <source>
        <dbReference type="PROSITE" id="PS50125"/>
    </source>
</evidence>
<dbReference type="OrthoDB" id="161242at2"/>
<evidence type="ECO:0000313" key="3">
    <source>
        <dbReference type="EMBL" id="SES49025.1"/>
    </source>
</evidence>
<dbReference type="InterPro" id="IPR001054">
    <property type="entry name" value="A/G_cyclase"/>
</dbReference>
<dbReference type="InterPro" id="IPR014710">
    <property type="entry name" value="RmlC-like_jellyroll"/>
</dbReference>
<dbReference type="InterPro" id="IPR050697">
    <property type="entry name" value="Adenylyl/Guanylyl_Cyclase_3/4"/>
</dbReference>
<dbReference type="STRING" id="587636.SAMN05216199_0276"/>
<name>A0A1H9XS77_9MICO</name>
<dbReference type="SMART" id="SM00044">
    <property type="entry name" value="CYCc"/>
    <property type="match status" value="1"/>
</dbReference>
<dbReference type="Proteomes" id="UP000199019">
    <property type="component" value="Unassembled WGS sequence"/>
</dbReference>
<evidence type="ECO:0000256" key="1">
    <source>
        <dbReference type="ARBA" id="ARBA00005381"/>
    </source>
</evidence>
<dbReference type="Gene3D" id="3.30.70.1230">
    <property type="entry name" value="Nucleotide cyclase"/>
    <property type="match status" value="1"/>
</dbReference>